<sequence>MKLYAIEQQNIYAYKHALQLMGGKTELLIGDRIEGLIKVSQSHSDILLKRIIVLGGKLPNTPSGLEKLITIELENINDPNNLNKLTDNLLNRFREIIPLISKTINLLKDTDLLSFSALIPILDFYVTHEDELEAFSE</sequence>
<dbReference type="EMBL" id="CP076133">
    <property type="protein sequence ID" value="QWG05508.1"/>
    <property type="molecule type" value="Genomic_DNA"/>
</dbReference>
<dbReference type="SUPFAM" id="SSF47240">
    <property type="entry name" value="Ferritin-like"/>
    <property type="match status" value="1"/>
</dbReference>
<dbReference type="RefSeq" id="WP_169661841.1">
    <property type="nucleotide sequence ID" value="NZ_CP076133.1"/>
</dbReference>
<dbReference type="InterPro" id="IPR009078">
    <property type="entry name" value="Ferritin-like_SF"/>
</dbReference>
<proteinExistence type="predicted"/>
<accession>A0AAX1NFQ7</accession>
<name>A0AAX1NFQ7_9BACT</name>
<evidence type="ECO:0000313" key="1">
    <source>
        <dbReference type="EMBL" id="QWG05508.1"/>
    </source>
</evidence>
<dbReference type="Gene3D" id="1.20.1260.10">
    <property type="match status" value="1"/>
</dbReference>
<organism evidence="1 2">
    <name type="scientific">Flammeovirga yaeyamensis</name>
    <dbReference type="NCBI Taxonomy" id="367791"/>
    <lineage>
        <taxon>Bacteria</taxon>
        <taxon>Pseudomonadati</taxon>
        <taxon>Bacteroidota</taxon>
        <taxon>Cytophagia</taxon>
        <taxon>Cytophagales</taxon>
        <taxon>Flammeovirgaceae</taxon>
        <taxon>Flammeovirga</taxon>
    </lineage>
</organism>
<reference evidence="1 2" key="1">
    <citation type="submission" date="2021-05" db="EMBL/GenBank/DDBJ databases">
        <title>Comparative genomic studies on the polysaccharide-degrading batcterial strains of the Flammeovirga genus.</title>
        <authorList>
            <person name="Zewei F."/>
            <person name="Zheng Z."/>
            <person name="Yu L."/>
            <person name="Ruyue G."/>
            <person name="Yanhong M."/>
            <person name="Yuanyuan C."/>
            <person name="Jingyan G."/>
            <person name="Wenjun H."/>
        </authorList>
    </citation>
    <scope>NUCLEOTIDE SEQUENCE [LARGE SCALE GENOMIC DNA]</scope>
    <source>
        <strain evidence="1 2">NBRC:100898</strain>
    </source>
</reference>
<gene>
    <name evidence="1" type="ORF">KMW28_24115</name>
</gene>
<evidence type="ECO:0000313" key="2">
    <source>
        <dbReference type="Proteomes" id="UP000678679"/>
    </source>
</evidence>
<dbReference type="AlphaFoldDB" id="A0AAX1NFQ7"/>
<dbReference type="KEGG" id="fya:KMW28_24115"/>
<keyword evidence="2" id="KW-1185">Reference proteome</keyword>
<protein>
    <submittedName>
        <fullName evidence="1">Uncharacterized protein</fullName>
    </submittedName>
</protein>
<dbReference type="InterPro" id="IPR012347">
    <property type="entry name" value="Ferritin-like"/>
</dbReference>
<dbReference type="Proteomes" id="UP000678679">
    <property type="component" value="Chromosome 2"/>
</dbReference>